<proteinExistence type="predicted"/>
<dbReference type="AlphaFoldDB" id="A0A6J6SFF3"/>
<name>A0A6J6SFF3_9ZZZZ</name>
<protein>
    <submittedName>
        <fullName evidence="1">Unannotated protein</fullName>
    </submittedName>
</protein>
<accession>A0A6J6SFF3</accession>
<sequence>MTLLNLPTAATEPSTADPWARLRHRRHVLDLVIADPHISLREWMTREYVAEAFVDLDDLLRTLYLRWSTVLRGCLDAELETGGGATADLVVTAYQRAVNHSSGLRRVLDAAMVEPLLVSLVERDHARLAQALGLAASGRTASEAAAELTSMVGHVAYQEPRRSSRRERREREREVRRLTLLAEQRGRLGSTA</sequence>
<reference evidence="1" key="1">
    <citation type="submission" date="2020-05" db="EMBL/GenBank/DDBJ databases">
        <authorList>
            <person name="Chiriac C."/>
            <person name="Salcher M."/>
            <person name="Ghai R."/>
            <person name="Kavagutti S V."/>
        </authorList>
    </citation>
    <scope>NUCLEOTIDE SEQUENCE</scope>
</reference>
<evidence type="ECO:0000313" key="1">
    <source>
        <dbReference type="EMBL" id="CAB4733604.1"/>
    </source>
</evidence>
<dbReference type="EMBL" id="CAEZXR010000440">
    <property type="protein sequence ID" value="CAB4733604.1"/>
    <property type="molecule type" value="Genomic_DNA"/>
</dbReference>
<organism evidence="1">
    <name type="scientific">freshwater metagenome</name>
    <dbReference type="NCBI Taxonomy" id="449393"/>
    <lineage>
        <taxon>unclassified sequences</taxon>
        <taxon>metagenomes</taxon>
        <taxon>ecological metagenomes</taxon>
    </lineage>
</organism>
<gene>
    <name evidence="1" type="ORF">UFOPK2579_02736</name>
</gene>